<dbReference type="PATRIC" id="fig|999434.4.peg.2244"/>
<name>A0A0F6MNR3_TREDN</name>
<gene>
    <name evidence="1" type="ORF">HMPREF9723_02155</name>
</gene>
<dbReference type="PANTHER" id="PTHR45661">
    <property type="entry name" value="SURFACE ANTIGEN"/>
    <property type="match status" value="1"/>
</dbReference>
<dbReference type="Gene3D" id="3.80.10.10">
    <property type="entry name" value="Ribonuclease Inhibitor"/>
    <property type="match status" value="2"/>
</dbReference>
<dbReference type="InterPro" id="IPR005046">
    <property type="entry name" value="DUF285"/>
</dbReference>
<dbReference type="AlphaFoldDB" id="A0A0F6MNR3"/>
<reference evidence="1" key="1">
    <citation type="submission" date="2012-01" db="EMBL/GenBank/DDBJ databases">
        <title>The Genome Sequence of Treponema denticola OTK.</title>
        <authorList>
            <consortium name="The Broad Institute Genome Sequencing Platform"/>
            <person name="Earl A."/>
            <person name="Ward D."/>
            <person name="Feldgarden M."/>
            <person name="Gevers D."/>
            <person name="Blanton J.M."/>
            <person name="Fenno C.J."/>
            <person name="Baranova O.V."/>
            <person name="Mathney J."/>
            <person name="Dewhirst F.E."/>
            <person name="Izard J."/>
            <person name="Young S.K."/>
            <person name="Zeng Q."/>
            <person name="Gargeya S."/>
            <person name="Fitzgerald M."/>
            <person name="Haas B."/>
            <person name="Abouelleil A."/>
            <person name="Alvarado L."/>
            <person name="Arachchi H.M."/>
            <person name="Berlin A."/>
            <person name="Chapman S.B."/>
            <person name="Gearin G."/>
            <person name="Goldberg J."/>
            <person name="Griggs A."/>
            <person name="Gujja S."/>
            <person name="Hansen M."/>
            <person name="Heiman D."/>
            <person name="Howarth C."/>
            <person name="Larimer J."/>
            <person name="Lui A."/>
            <person name="MacDonald P.J.P."/>
            <person name="McCowen C."/>
            <person name="Montmayeur A."/>
            <person name="Murphy C."/>
            <person name="Neiman D."/>
            <person name="Pearson M."/>
            <person name="Priest M."/>
            <person name="Roberts A."/>
            <person name="Saif S."/>
            <person name="Shea T."/>
            <person name="Sisk P."/>
            <person name="Stolte C."/>
            <person name="Sykes S."/>
            <person name="Wortman J."/>
            <person name="Nusbaum C."/>
            <person name="Birren B."/>
        </authorList>
    </citation>
    <scope>NUCLEOTIDE SEQUENCE [LARGE SCALE GENOMIC DNA]</scope>
    <source>
        <strain evidence="1">OTK</strain>
    </source>
</reference>
<proteinExistence type="predicted"/>
<evidence type="ECO:0000313" key="1">
    <source>
        <dbReference type="EMBL" id="EMB20695.1"/>
    </source>
</evidence>
<dbReference type="PANTHER" id="PTHR45661:SF3">
    <property type="entry name" value="IG-LIKE DOMAIN-CONTAINING PROTEIN"/>
    <property type="match status" value="1"/>
</dbReference>
<accession>A0A0F6MNR3</accession>
<dbReference type="RefSeq" id="WP_002693196.1">
    <property type="nucleotide sequence ID" value="NZ_CM001797.1"/>
</dbReference>
<dbReference type="Proteomes" id="UP000011701">
    <property type="component" value="Chromosome"/>
</dbReference>
<dbReference type="Pfam" id="PF03382">
    <property type="entry name" value="DUF285"/>
    <property type="match status" value="1"/>
</dbReference>
<dbReference type="SUPFAM" id="SSF52058">
    <property type="entry name" value="L domain-like"/>
    <property type="match status" value="1"/>
</dbReference>
<protein>
    <submittedName>
        <fullName evidence="1">Uncharacterized protein</fullName>
    </submittedName>
</protein>
<dbReference type="InterPro" id="IPR053139">
    <property type="entry name" value="Surface_bspA-like"/>
</dbReference>
<dbReference type="EMBL" id="AGDY01000009">
    <property type="protein sequence ID" value="EMB20695.1"/>
    <property type="molecule type" value="Genomic_DNA"/>
</dbReference>
<dbReference type="HOGENOM" id="CLU_686841_0_0_12"/>
<sequence length="404" mass="45571">MASYDSETGIHTMTIYEAATYLKGLPQNTKGTPYKVNITGIDLTVNGLQSPYFRIRYLMQRPQYGSSLKSGERFLDLTATTIIIPPQCNKNAMFNECFFLVKPAKFIATNNNFGKVFEKTFCKCENLVECPEIPYGVTNIESAFEGCTDLTTTPYIPDSVTDMKATFAGCTILTTITNIPNSVKNLHLCFSNCKNLTATPYIPYGITDMNATFAGCTILKTVTNIPTSVTNMNATFNNCTNLTTVNLTGCTVNFSKVNMEACFHSCPNLKEFIYNVEYKEYNDWTLYLLKRIGNNLNIKRYSIETNTLIDEHTISLDNATNELDLLSKSDELLIDRAGNITDQQIDLLLKTKMEFGDKYSLDPQKKWLVVWADNPDNVRSNCFVTQQELKELKALLKTKHPDLF</sequence>
<dbReference type="InterPro" id="IPR032675">
    <property type="entry name" value="LRR_dom_sf"/>
</dbReference>
<comment type="caution">
    <text evidence="1">The sequence shown here is derived from an EMBL/GenBank/DDBJ whole genome shotgun (WGS) entry which is preliminary data.</text>
</comment>
<organism evidence="1">
    <name type="scientific">Treponema denticola OTK</name>
    <dbReference type="NCBI Taxonomy" id="999434"/>
    <lineage>
        <taxon>Bacteria</taxon>
        <taxon>Pseudomonadati</taxon>
        <taxon>Spirochaetota</taxon>
        <taxon>Spirochaetia</taxon>
        <taxon>Spirochaetales</taxon>
        <taxon>Treponemataceae</taxon>
        <taxon>Treponema</taxon>
    </lineage>
</organism>